<evidence type="ECO:0000256" key="6">
    <source>
        <dbReference type="ARBA" id="ARBA00023004"/>
    </source>
</evidence>
<dbReference type="SFLD" id="SFLDS00032">
    <property type="entry name" value="Radical_SAM_3-amino-3-carboxyp"/>
    <property type="match status" value="2"/>
</dbReference>
<dbReference type="InterPro" id="IPR010014">
    <property type="entry name" value="DHP2"/>
</dbReference>
<evidence type="ECO:0000256" key="5">
    <source>
        <dbReference type="ARBA" id="ARBA00022723"/>
    </source>
</evidence>
<evidence type="ECO:0000313" key="10">
    <source>
        <dbReference type="Proteomes" id="UP000036681"/>
    </source>
</evidence>
<dbReference type="PANTHER" id="PTHR10762">
    <property type="entry name" value="DIPHTHAMIDE BIOSYNTHESIS PROTEIN"/>
    <property type="match status" value="1"/>
</dbReference>
<dbReference type="Proteomes" id="UP000036681">
    <property type="component" value="Unplaced"/>
</dbReference>
<comment type="similarity">
    <text evidence="3 9">Belongs to the DPH1/DPH2 family. DPH2 subfamily.</text>
</comment>
<sequence>MDIRPPQFFSNDSIAEHTIEQSDTRMNALSNVIQGFSDVEFNGFFEIDTTISKIIDGGYKRVALQFPDYFLRYAASIAERIERESKAKMFILADTSYRSFNSFFVDLFPIHVINSMGFSDVEFNGFFEIDTTISKIIDGGYKRVALQFPDHYLRYAASIAERIERESKAKMFILADTSYRSCCVDFLTAEHAKVDCLIHYGDACLSECSNAIPVFYVFGDLSINRKAFIDAIKAHSCAFSKNCLLLYDSIYANSANILINIITEIIDCRLFHCEIVDRTRTPIISEGRSIISLGRQIGAEFVDVADVTVIFVGDEQSALLPLWLMTNINCTKVFSFSPLTSESSFSRSSANKLLRRRLYLVEKVRDANTLALVVGTVGVEGHREAIERTRELCKNAAKKLYVLSVGKQSALLPLWLMTNINCTKVFSFSPLTSESSFSRSSANKLLRRRLYLVEKVRDANTLALVVGTVGVEGHREAIERTRELCRNAAKKLYVLSVGKVNVPKLSNFATDIDAFILLSCPFGVMLDTSDYYRPIVSLFEAEIALNPSKEWAAAAGWTAEFGCFLSDSIGTPSGDDADMSLITGKLRSRHSGQCEQRNHQSDMMLYTAGDYFIDRSWKGLDDSCTSDQEVIKICEGRSGIASSYAYEPINK</sequence>
<keyword evidence="10" id="KW-1185">Reference proteome</keyword>
<dbReference type="GO" id="GO:0051536">
    <property type="term" value="F:iron-sulfur cluster binding"/>
    <property type="evidence" value="ECO:0007669"/>
    <property type="project" value="UniProtKB-KW"/>
</dbReference>
<evidence type="ECO:0000256" key="8">
    <source>
        <dbReference type="ARBA" id="ARBA00045159"/>
    </source>
</evidence>
<proteinExistence type="inferred from homology"/>
<dbReference type="Pfam" id="PF01866">
    <property type="entry name" value="Diphthamide_syn"/>
    <property type="match status" value="1"/>
</dbReference>
<evidence type="ECO:0000256" key="7">
    <source>
        <dbReference type="ARBA" id="ARBA00023014"/>
    </source>
</evidence>
<accession>A0A9J2PXB2</accession>
<evidence type="ECO:0000256" key="1">
    <source>
        <dbReference type="ARBA" id="ARBA00001966"/>
    </source>
</evidence>
<dbReference type="FunFam" id="3.40.50.11840:FF:000002">
    <property type="entry name" value="2-(3-amino-3-carboxypropyl)histidine synthase subunit 2"/>
    <property type="match status" value="1"/>
</dbReference>
<dbReference type="GO" id="GO:0046872">
    <property type="term" value="F:metal ion binding"/>
    <property type="evidence" value="ECO:0007669"/>
    <property type="project" value="UniProtKB-KW"/>
</dbReference>
<reference evidence="11" key="1">
    <citation type="submission" date="2023-03" db="UniProtKB">
        <authorList>
            <consortium name="WormBaseParasite"/>
        </authorList>
    </citation>
    <scope>IDENTIFICATION</scope>
</reference>
<dbReference type="NCBIfam" id="TIGR00322">
    <property type="entry name" value="diphth2_R"/>
    <property type="match status" value="3"/>
</dbReference>
<dbReference type="Gene3D" id="3.40.50.11860">
    <property type="entry name" value="Diphthamide synthesis DPH1/DPH2 domain 3"/>
    <property type="match status" value="2"/>
</dbReference>
<dbReference type="InterPro" id="IPR042263">
    <property type="entry name" value="DPH1/DPH2_1"/>
</dbReference>
<dbReference type="GO" id="GO:0090560">
    <property type="term" value="F:2-(3-amino-3-carboxypropyl)histidine synthase activity"/>
    <property type="evidence" value="ECO:0007669"/>
    <property type="project" value="InterPro"/>
</dbReference>
<dbReference type="GO" id="GO:0017183">
    <property type="term" value="P:protein histidyl modification to diphthamide"/>
    <property type="evidence" value="ECO:0007669"/>
    <property type="project" value="InterPro"/>
</dbReference>
<evidence type="ECO:0000313" key="11">
    <source>
        <dbReference type="WBParaSite" id="ALUE_0001425601-mRNA-1"/>
    </source>
</evidence>
<dbReference type="InterPro" id="IPR042265">
    <property type="entry name" value="DPH1/DPH2_3"/>
</dbReference>
<evidence type="ECO:0000256" key="9">
    <source>
        <dbReference type="RuleBase" id="RU364133"/>
    </source>
</evidence>
<keyword evidence="7 9" id="KW-0411">Iron-sulfur</keyword>
<dbReference type="InterPro" id="IPR016435">
    <property type="entry name" value="DPH1/DPH2"/>
</dbReference>
<evidence type="ECO:0000256" key="3">
    <source>
        <dbReference type="ARBA" id="ARBA00006179"/>
    </source>
</evidence>
<evidence type="ECO:0000256" key="2">
    <source>
        <dbReference type="ARBA" id="ARBA00005156"/>
    </source>
</evidence>
<dbReference type="PANTHER" id="PTHR10762:SF2">
    <property type="entry name" value="2-(3-AMINO-3-CARBOXYPROPYL)HISTIDINE SYNTHASE SUBUNIT 2"/>
    <property type="match status" value="1"/>
</dbReference>
<protein>
    <recommendedName>
        <fullName evidence="4 9">2-(3-amino-3-carboxypropyl)histidine synthase subunit 2</fullName>
    </recommendedName>
</protein>
<dbReference type="Gene3D" id="3.40.50.11840">
    <property type="entry name" value="Diphthamide synthesis DPH1/DPH2 domain 1"/>
    <property type="match status" value="2"/>
</dbReference>
<name>A0A9J2PXB2_ASCLU</name>
<dbReference type="AlphaFoldDB" id="A0A9J2PXB2"/>
<keyword evidence="6 9" id="KW-0408">Iron</keyword>
<comment type="function">
    <text evidence="8 9">Required for the first step of diphthamide biosynthesis, a post-translational modification of histidine which occurs in elongation factor 2. DPH1 and DPH2 transfer a 3-amino-3-carboxypropyl (ACP) group from S-adenosyl-L-methionine (SAM) to a histidine residue, the reaction is assisted by a reduction system comprising DPH3 and a NADH-dependent reductase. Facilitates the reduction of the catalytic iron-sulfur cluster found in the DPH1 subunit.</text>
</comment>
<dbReference type="WBParaSite" id="ALUE_0001425601-mRNA-1">
    <property type="protein sequence ID" value="ALUE_0001425601-mRNA-1"/>
    <property type="gene ID" value="ALUE_0001425601"/>
</dbReference>
<dbReference type="FunFam" id="3.40.50.11860:FF:000001">
    <property type="entry name" value="2-(3-amino-3-carboxypropyl)histidine synthase subunit 2"/>
    <property type="match status" value="2"/>
</dbReference>
<organism evidence="10 11">
    <name type="scientific">Ascaris lumbricoides</name>
    <name type="common">Giant roundworm</name>
    <dbReference type="NCBI Taxonomy" id="6252"/>
    <lineage>
        <taxon>Eukaryota</taxon>
        <taxon>Metazoa</taxon>
        <taxon>Ecdysozoa</taxon>
        <taxon>Nematoda</taxon>
        <taxon>Chromadorea</taxon>
        <taxon>Rhabditida</taxon>
        <taxon>Spirurina</taxon>
        <taxon>Ascaridomorpha</taxon>
        <taxon>Ascaridoidea</taxon>
        <taxon>Ascarididae</taxon>
        <taxon>Ascaris</taxon>
    </lineage>
</organism>
<comment type="pathway">
    <text evidence="2 9">Protein modification; peptidyl-diphthamide biosynthesis.</text>
</comment>
<evidence type="ECO:0000256" key="4">
    <source>
        <dbReference type="ARBA" id="ARBA00021914"/>
    </source>
</evidence>
<keyword evidence="5 9" id="KW-0479">Metal-binding</keyword>
<dbReference type="NCBIfam" id="TIGR00272">
    <property type="entry name" value="DPH2"/>
    <property type="match status" value="2"/>
</dbReference>
<comment type="cofactor">
    <cofactor evidence="1">
        <name>[4Fe-4S] cluster</name>
        <dbReference type="ChEBI" id="CHEBI:49883"/>
    </cofactor>
</comment>